<name>A0AAE9E7B9_CAEBR</name>
<reference evidence="2 3" key="1">
    <citation type="submission" date="2022-04" db="EMBL/GenBank/DDBJ databases">
        <title>Chromosome-level reference genomes for two strains of Caenorhabditis briggsae: an improved platform for comparative genomics.</title>
        <authorList>
            <person name="Stevens L."/>
            <person name="Andersen E."/>
        </authorList>
    </citation>
    <scope>NUCLEOTIDE SEQUENCE [LARGE SCALE GENOMIC DNA]</scope>
    <source>
        <strain evidence="2">VX34</strain>
        <tissue evidence="2">Whole-organism</tissue>
    </source>
</reference>
<evidence type="ECO:0000313" key="3">
    <source>
        <dbReference type="Proteomes" id="UP000829354"/>
    </source>
</evidence>
<accession>A0AAE9E7B9</accession>
<feature type="region of interest" description="Disordered" evidence="1">
    <location>
        <begin position="56"/>
        <end position="115"/>
    </location>
</feature>
<dbReference type="AlphaFoldDB" id="A0AAE9E7B9"/>
<protein>
    <submittedName>
        <fullName evidence="2">Uncharacterized protein</fullName>
    </submittedName>
</protein>
<sequence>MQLPHFQHPICLLPKKYLGFLKIGFQKIECLNLKMMMFFKFLLPCFKSNLLPTPGEAAAPAAAPAAPNDQEPVVREPVEEHNGGNVDTQINQTSAGIQKFEMPKPSKRSEPTKIE</sequence>
<keyword evidence="3" id="KW-1185">Reference proteome</keyword>
<dbReference type="EMBL" id="CP092621">
    <property type="protein sequence ID" value="UMM15899.1"/>
    <property type="molecule type" value="Genomic_DNA"/>
</dbReference>
<proteinExistence type="predicted"/>
<evidence type="ECO:0000313" key="2">
    <source>
        <dbReference type="EMBL" id="UMM15899.1"/>
    </source>
</evidence>
<feature type="compositionally biased region" description="Basic and acidic residues" evidence="1">
    <location>
        <begin position="72"/>
        <end position="82"/>
    </location>
</feature>
<feature type="compositionally biased region" description="Basic and acidic residues" evidence="1">
    <location>
        <begin position="101"/>
        <end position="115"/>
    </location>
</feature>
<feature type="compositionally biased region" description="Polar residues" evidence="1">
    <location>
        <begin position="85"/>
        <end position="96"/>
    </location>
</feature>
<evidence type="ECO:0000256" key="1">
    <source>
        <dbReference type="SAM" id="MobiDB-lite"/>
    </source>
</evidence>
<dbReference type="Proteomes" id="UP000829354">
    <property type="component" value="Chromosome II"/>
</dbReference>
<organism evidence="2 3">
    <name type="scientific">Caenorhabditis briggsae</name>
    <dbReference type="NCBI Taxonomy" id="6238"/>
    <lineage>
        <taxon>Eukaryota</taxon>
        <taxon>Metazoa</taxon>
        <taxon>Ecdysozoa</taxon>
        <taxon>Nematoda</taxon>
        <taxon>Chromadorea</taxon>
        <taxon>Rhabditida</taxon>
        <taxon>Rhabditina</taxon>
        <taxon>Rhabditomorpha</taxon>
        <taxon>Rhabditoidea</taxon>
        <taxon>Rhabditidae</taxon>
        <taxon>Peloderinae</taxon>
        <taxon>Caenorhabditis</taxon>
    </lineage>
</organism>
<gene>
    <name evidence="2" type="ORF">L5515_013138</name>
</gene>
<feature type="compositionally biased region" description="Low complexity" evidence="1">
    <location>
        <begin position="57"/>
        <end position="67"/>
    </location>
</feature>